<dbReference type="InterPro" id="IPR002938">
    <property type="entry name" value="FAD-bd"/>
</dbReference>
<evidence type="ECO:0000259" key="5">
    <source>
        <dbReference type="Pfam" id="PF01494"/>
    </source>
</evidence>
<dbReference type="InterPro" id="IPR044560">
    <property type="entry name" value="MOase"/>
</dbReference>
<keyword evidence="4" id="KW-0812">Transmembrane</keyword>
<evidence type="ECO:0000313" key="6">
    <source>
        <dbReference type="EMBL" id="KAF3440936.1"/>
    </source>
</evidence>
<dbReference type="OrthoDB" id="47494at2759"/>
<dbReference type="PRINTS" id="PR00420">
    <property type="entry name" value="RNGMNOXGNASE"/>
</dbReference>
<proteinExistence type="inferred from homology"/>
<feature type="domain" description="FAD-binding" evidence="5">
    <location>
        <begin position="11"/>
        <end position="333"/>
    </location>
</feature>
<dbReference type="EMBL" id="VOIH02000008">
    <property type="protein sequence ID" value="KAF3440936.1"/>
    <property type="molecule type" value="Genomic_DNA"/>
</dbReference>
<name>A0A8K0GWR1_9ROSA</name>
<dbReference type="GO" id="GO:0071949">
    <property type="term" value="F:FAD binding"/>
    <property type="evidence" value="ECO:0007669"/>
    <property type="project" value="InterPro"/>
</dbReference>
<comment type="caution">
    <text evidence="6">The sequence shown here is derived from an EMBL/GenBank/DDBJ whole genome shotgun (WGS) entry which is preliminary data.</text>
</comment>
<dbReference type="AlphaFoldDB" id="A0A8K0GWR1"/>
<accession>A0A8K0GWR1</accession>
<dbReference type="PANTHER" id="PTHR45934">
    <property type="entry name" value="FAD/NAD(P)-BINDING OXIDOREDUCTASE FAMILY PROTEIN"/>
    <property type="match status" value="1"/>
</dbReference>
<evidence type="ECO:0000256" key="1">
    <source>
        <dbReference type="ARBA" id="ARBA00023002"/>
    </source>
</evidence>
<keyword evidence="2" id="KW-0503">Monooxygenase</keyword>
<dbReference type="GO" id="GO:0004497">
    <property type="term" value="F:monooxygenase activity"/>
    <property type="evidence" value="ECO:0007669"/>
    <property type="project" value="UniProtKB-KW"/>
</dbReference>
<dbReference type="Pfam" id="PF01494">
    <property type="entry name" value="FAD_binding_3"/>
    <property type="match status" value="1"/>
</dbReference>
<evidence type="ECO:0000256" key="4">
    <source>
        <dbReference type="SAM" id="Phobius"/>
    </source>
</evidence>
<comment type="similarity">
    <text evidence="3">Belongs to the 3-hydroxybenzoate 6-hydroxylase family.</text>
</comment>
<organism evidence="6 7">
    <name type="scientific">Rhamnella rubrinervis</name>
    <dbReference type="NCBI Taxonomy" id="2594499"/>
    <lineage>
        <taxon>Eukaryota</taxon>
        <taxon>Viridiplantae</taxon>
        <taxon>Streptophyta</taxon>
        <taxon>Embryophyta</taxon>
        <taxon>Tracheophyta</taxon>
        <taxon>Spermatophyta</taxon>
        <taxon>Magnoliopsida</taxon>
        <taxon>eudicotyledons</taxon>
        <taxon>Gunneridae</taxon>
        <taxon>Pentapetalae</taxon>
        <taxon>rosids</taxon>
        <taxon>fabids</taxon>
        <taxon>Rosales</taxon>
        <taxon>Rhamnaceae</taxon>
        <taxon>rhamnoid group</taxon>
        <taxon>Rhamneae</taxon>
        <taxon>Rhamnella</taxon>
    </lineage>
</organism>
<feature type="transmembrane region" description="Helical" evidence="4">
    <location>
        <begin position="368"/>
        <end position="393"/>
    </location>
</feature>
<keyword evidence="7" id="KW-1185">Reference proteome</keyword>
<dbReference type="Gene3D" id="3.50.50.60">
    <property type="entry name" value="FAD/NAD(P)-binding domain"/>
    <property type="match status" value="1"/>
</dbReference>
<dbReference type="InterPro" id="IPR036188">
    <property type="entry name" value="FAD/NAD-bd_sf"/>
</dbReference>
<gene>
    <name evidence="6" type="ORF">FNV43_RR19222</name>
</gene>
<keyword evidence="1" id="KW-0560">Oxidoreductase</keyword>
<evidence type="ECO:0000256" key="3">
    <source>
        <dbReference type="ARBA" id="ARBA00024018"/>
    </source>
</evidence>
<dbReference type="Proteomes" id="UP000796880">
    <property type="component" value="Unassembled WGS sequence"/>
</dbReference>
<keyword evidence="4" id="KW-0472">Membrane</keyword>
<keyword evidence="4" id="KW-1133">Transmembrane helix</keyword>
<dbReference type="PANTHER" id="PTHR45934:SF2">
    <property type="entry name" value="MONOOXYGENASE 1"/>
    <property type="match status" value="1"/>
</dbReference>
<evidence type="ECO:0000313" key="7">
    <source>
        <dbReference type="Proteomes" id="UP000796880"/>
    </source>
</evidence>
<protein>
    <recommendedName>
        <fullName evidence="5">FAD-binding domain-containing protein</fullName>
    </recommendedName>
</protein>
<dbReference type="SUPFAM" id="SSF51905">
    <property type="entry name" value="FAD/NAD(P)-binding domain"/>
    <property type="match status" value="1"/>
</dbReference>
<evidence type="ECO:0000256" key="2">
    <source>
        <dbReference type="ARBA" id="ARBA00023033"/>
    </source>
</evidence>
<sequence length="407" mass="44684">MGISVVEVEEIDIVIVGAGLCGLATALGLHKKGITSVVFEKSKTLRASGSAFGVSNNGWRALDHLGVAPRLRKDSLILQGVARDVWLDNNTQRAAPLSAGEIRCVKRSDILNALAEDLPHGTIRYGCHILSIKLDPFTSYPILHMLDGRTIKAKVLIGCDGANSVVAEFLKLKPKKVFPKSAVRGLTTYPNGHGLSPELVRTHKGNMVCGRAPINENQVFWFLLLPDLHQNTVDYKDPEFISQMCVEKIKGCFPNEFVRMVQECDTSYLSLTYVKYRTPWDILVGSFREGTVTVAGDAMHVMGPFQGQGTSAALEDAVVLARCLADGIGDQADFRGNRNVMQRKVGEAIDAFVKERRMRLVSLSAQTYLTGLLLATLPTPVKVFIFLLTLLLFQDSARLTRFDCGHL</sequence>
<reference evidence="6" key="1">
    <citation type="submission" date="2020-03" db="EMBL/GenBank/DDBJ databases">
        <title>A high-quality chromosome-level genome assembly of a woody plant with both climbing and erect habits, Rhamnella rubrinervis.</title>
        <authorList>
            <person name="Lu Z."/>
            <person name="Yang Y."/>
            <person name="Zhu X."/>
            <person name="Sun Y."/>
        </authorList>
    </citation>
    <scope>NUCLEOTIDE SEQUENCE</scope>
    <source>
        <strain evidence="6">BYM</strain>
        <tissue evidence="6">Leaf</tissue>
    </source>
</reference>